<name>A0ACC3AXF6_9EURO</name>
<evidence type="ECO:0000313" key="1">
    <source>
        <dbReference type="EMBL" id="KAK1142468.1"/>
    </source>
</evidence>
<organism evidence="1 2">
    <name type="scientific">Aspergillus melleus</name>
    <dbReference type="NCBI Taxonomy" id="138277"/>
    <lineage>
        <taxon>Eukaryota</taxon>
        <taxon>Fungi</taxon>
        <taxon>Dikarya</taxon>
        <taxon>Ascomycota</taxon>
        <taxon>Pezizomycotina</taxon>
        <taxon>Eurotiomycetes</taxon>
        <taxon>Eurotiomycetidae</taxon>
        <taxon>Eurotiales</taxon>
        <taxon>Aspergillaceae</taxon>
        <taxon>Aspergillus</taxon>
        <taxon>Aspergillus subgen. Circumdati</taxon>
    </lineage>
</organism>
<protein>
    <submittedName>
        <fullName evidence="1">Uncharacterized protein</fullName>
    </submittedName>
</protein>
<reference evidence="1 2" key="1">
    <citation type="journal article" date="2023" name="ACS Omega">
        <title>Identification of the Neoaspergillic Acid Biosynthesis Gene Cluster by Establishing an In Vitro CRISPR-Ribonucleoprotein Genetic System in Aspergillus melleus.</title>
        <authorList>
            <person name="Yuan B."/>
            <person name="Grau M.F."/>
            <person name="Murata R.M."/>
            <person name="Torok T."/>
            <person name="Venkateswaran K."/>
            <person name="Stajich J.E."/>
            <person name="Wang C.C.C."/>
        </authorList>
    </citation>
    <scope>NUCLEOTIDE SEQUENCE [LARGE SCALE GENOMIC DNA]</scope>
    <source>
        <strain evidence="1 2">IMV 1140</strain>
    </source>
</reference>
<comment type="caution">
    <text evidence="1">The sequence shown here is derived from an EMBL/GenBank/DDBJ whole genome shotgun (WGS) entry which is preliminary data.</text>
</comment>
<evidence type="ECO:0000313" key="2">
    <source>
        <dbReference type="Proteomes" id="UP001177260"/>
    </source>
</evidence>
<dbReference type="EMBL" id="JAOPJF010000050">
    <property type="protein sequence ID" value="KAK1142468.1"/>
    <property type="molecule type" value="Genomic_DNA"/>
</dbReference>
<gene>
    <name evidence="1" type="ORF">N8T08_007830</name>
</gene>
<sequence>MVGTLYADVLKANSARSKGVNPPRGTTTNSSNCTCASQNERDAWTKQSSQPPQEMDMDSSSSSTEDEHAPSNGAVQSIIPTNANSPPPANTFDWTGPLTGNKRDVLITALGQNRHSWSTLAGEQHPTQTIGAYQASPAHQTHGGAPKRLAVALDCEMALTEEGAECVQLCAVDLVTGERIIDIGVIPIPRVRNWQTKWSGMSWPIMKQLRAQGKTVRGWRAARERLFDFIDEGTILVGQSLDNDLQCLKIVHRNVVDTALVTKIAVEEQLGGGCGRKWALKRLAGDLLGIHIQQSQKGHSCMEDTLATREVLLKCLLEPEELENWAKTIAAEVPVRGGLDPHYDPVDDIEDFL</sequence>
<accession>A0ACC3AXF6</accession>
<proteinExistence type="predicted"/>
<keyword evidence="2" id="KW-1185">Reference proteome</keyword>
<dbReference type="Proteomes" id="UP001177260">
    <property type="component" value="Unassembled WGS sequence"/>
</dbReference>